<keyword evidence="5 9" id="KW-1133">Transmembrane helix</keyword>
<keyword evidence="4 9" id="KW-0812">Transmembrane</keyword>
<evidence type="ECO:0000256" key="7">
    <source>
        <dbReference type="ARBA" id="ARBA00023136"/>
    </source>
</evidence>
<evidence type="ECO:0000256" key="5">
    <source>
        <dbReference type="ARBA" id="ARBA00022989"/>
    </source>
</evidence>
<dbReference type="GO" id="GO:0034220">
    <property type="term" value="P:monoatomic ion transmembrane transport"/>
    <property type="evidence" value="ECO:0007669"/>
    <property type="project" value="UniProtKB-KW"/>
</dbReference>
<keyword evidence="6" id="KW-0406">Ion transport</keyword>
<evidence type="ECO:0000256" key="6">
    <source>
        <dbReference type="ARBA" id="ARBA00023065"/>
    </source>
</evidence>
<dbReference type="PANTHER" id="PTHR11893:SF36">
    <property type="entry name" value="INNEXIN-5"/>
    <property type="match status" value="1"/>
</dbReference>
<evidence type="ECO:0000256" key="3">
    <source>
        <dbReference type="ARBA" id="ARBA00022475"/>
    </source>
</evidence>
<evidence type="ECO:0000256" key="1">
    <source>
        <dbReference type="ARBA" id="ARBA00004651"/>
    </source>
</evidence>
<evidence type="ECO:0000313" key="10">
    <source>
        <dbReference type="EMBL" id="KAF6017241.1"/>
    </source>
</evidence>
<organism evidence="10 11">
    <name type="scientific">Bugula neritina</name>
    <name type="common">Brown bryozoan</name>
    <name type="synonym">Sertularia neritina</name>
    <dbReference type="NCBI Taxonomy" id="10212"/>
    <lineage>
        <taxon>Eukaryota</taxon>
        <taxon>Metazoa</taxon>
        <taxon>Spiralia</taxon>
        <taxon>Lophotrochozoa</taxon>
        <taxon>Bryozoa</taxon>
        <taxon>Gymnolaemata</taxon>
        <taxon>Cheilostomatida</taxon>
        <taxon>Flustrina</taxon>
        <taxon>Buguloidea</taxon>
        <taxon>Bugulidae</taxon>
        <taxon>Bugula</taxon>
    </lineage>
</organism>
<name>A0A7J7IV08_BUGNE</name>
<keyword evidence="2" id="KW-0813">Transport</keyword>
<dbReference type="AlphaFoldDB" id="A0A7J7IV08"/>
<dbReference type="GO" id="GO:0005886">
    <property type="term" value="C:plasma membrane"/>
    <property type="evidence" value="ECO:0007669"/>
    <property type="project" value="UniProtKB-SubCell"/>
</dbReference>
<keyword evidence="3" id="KW-1003">Cell membrane</keyword>
<evidence type="ECO:0000256" key="9">
    <source>
        <dbReference type="SAM" id="Phobius"/>
    </source>
</evidence>
<keyword evidence="11" id="KW-1185">Reference proteome</keyword>
<evidence type="ECO:0000256" key="2">
    <source>
        <dbReference type="ARBA" id="ARBA00022448"/>
    </source>
</evidence>
<accession>A0A7J7IV08</accession>
<gene>
    <name evidence="10" type="ORF">EB796_024450</name>
</gene>
<keyword evidence="8" id="KW-0407">Ion channel</keyword>
<protein>
    <submittedName>
        <fullName evidence="10">Uncharacterized protein</fullName>
    </submittedName>
</protein>
<proteinExistence type="predicted"/>
<evidence type="ECO:0000256" key="4">
    <source>
        <dbReference type="ARBA" id="ARBA00022692"/>
    </source>
</evidence>
<dbReference type="InterPro" id="IPR000990">
    <property type="entry name" value="Innexin"/>
</dbReference>
<sequence length="120" mass="13666">MIRRAGGFLTESIWLILRRLYRPALGLCTATFCLLIKLLYLTNAVGQLFLLNHFLGDSGYTLWGFKALKEFFRTGTMGFSEIFPTITLCDVDFFTMGLSADLVLVVSRFGHDVHRHHSMD</sequence>
<feature type="transmembrane region" description="Helical" evidence="9">
    <location>
        <begin position="20"/>
        <end position="40"/>
    </location>
</feature>
<evidence type="ECO:0000313" key="11">
    <source>
        <dbReference type="Proteomes" id="UP000593567"/>
    </source>
</evidence>
<keyword evidence="7 9" id="KW-0472">Membrane</keyword>
<dbReference type="Pfam" id="PF00876">
    <property type="entry name" value="Innexin"/>
    <property type="match status" value="1"/>
</dbReference>
<dbReference type="EMBL" id="VXIV02003420">
    <property type="protein sequence ID" value="KAF6017241.1"/>
    <property type="molecule type" value="Genomic_DNA"/>
</dbReference>
<reference evidence="10" key="1">
    <citation type="submission" date="2020-06" db="EMBL/GenBank/DDBJ databases">
        <title>Draft genome of Bugula neritina, a colonial animal packing powerful symbionts and potential medicines.</title>
        <authorList>
            <person name="Rayko M."/>
        </authorList>
    </citation>
    <scope>NUCLEOTIDE SEQUENCE [LARGE SCALE GENOMIC DNA]</scope>
    <source>
        <strain evidence="10">Kwan_BN1</strain>
    </source>
</reference>
<comment type="caution">
    <text evidence="10">The sequence shown here is derived from an EMBL/GenBank/DDBJ whole genome shotgun (WGS) entry which is preliminary data.</text>
</comment>
<dbReference type="OrthoDB" id="5867527at2759"/>
<comment type="subcellular location">
    <subcellularLocation>
        <location evidence="1">Cell membrane</location>
        <topology evidence="1">Multi-pass membrane protein</topology>
    </subcellularLocation>
</comment>
<evidence type="ECO:0000256" key="8">
    <source>
        <dbReference type="ARBA" id="ARBA00023303"/>
    </source>
</evidence>
<dbReference type="PANTHER" id="PTHR11893">
    <property type="entry name" value="INNEXIN"/>
    <property type="match status" value="1"/>
</dbReference>
<dbReference type="Proteomes" id="UP000593567">
    <property type="component" value="Unassembled WGS sequence"/>
</dbReference>